<dbReference type="EMBL" id="JAFEJT020000077">
    <property type="protein sequence ID" value="MCH9277051.1"/>
    <property type="molecule type" value="Genomic_DNA"/>
</dbReference>
<organism evidence="1 2">
    <name type="scientific">Bifidobacterium amazonense</name>
    <dbReference type="NCBI Taxonomy" id="2809027"/>
    <lineage>
        <taxon>Bacteria</taxon>
        <taxon>Bacillati</taxon>
        <taxon>Actinomycetota</taxon>
        <taxon>Actinomycetes</taxon>
        <taxon>Bifidobacteriales</taxon>
        <taxon>Bifidobacteriaceae</taxon>
        <taxon>Bifidobacterium</taxon>
    </lineage>
</organism>
<proteinExistence type="predicted"/>
<evidence type="ECO:0000313" key="2">
    <source>
        <dbReference type="Proteomes" id="UP000710815"/>
    </source>
</evidence>
<dbReference type="RefSeq" id="WP_241515008.1">
    <property type="nucleotide sequence ID" value="NZ_JAFEJT020000077.1"/>
</dbReference>
<dbReference type="Proteomes" id="UP000710815">
    <property type="component" value="Unassembled WGS sequence"/>
</dbReference>
<sequence>MKRFSKVQRFVLAFIVIVIVGAVGRMAYMRFDLINFVFTVNAYDCSYEKHDDRIDTLTFSISDGSEYVTKTMPVPDDLQQEASRNDADSIIGVTVIYRIPRYELTKNHVTITGDAPYIFSLDGLDRYATLTSIDFTD</sequence>
<name>A0ABS9VY65_9BIFI</name>
<reference evidence="1 2" key="1">
    <citation type="journal article" date="2021" name="Environ. Microbiol.">
        <title>Genetic insights into the dark matter of the mammalian gut microbiota through targeted genome reconstruction.</title>
        <authorList>
            <person name="Lugli G.A."/>
            <person name="Alessandri G."/>
            <person name="Milani C."/>
            <person name="Viappiani A."/>
            <person name="Fontana F."/>
            <person name="Tarracchini C."/>
            <person name="Mancabelli L."/>
            <person name="Argentini C."/>
            <person name="Ruiz L."/>
            <person name="Margolles A."/>
            <person name="van Sinderen D."/>
            <person name="Turroni F."/>
            <person name="Ventura M."/>
        </authorList>
    </citation>
    <scope>NUCLEOTIDE SEQUENCE [LARGE SCALE GENOMIC DNA]</scope>
    <source>
        <strain evidence="1 2">MA1</strain>
    </source>
</reference>
<gene>
    <name evidence="1" type="ORF">JS533_012380</name>
</gene>
<keyword evidence="2" id="KW-1185">Reference proteome</keyword>
<protein>
    <submittedName>
        <fullName evidence="1">Uncharacterized protein</fullName>
    </submittedName>
</protein>
<reference evidence="1 2" key="2">
    <citation type="journal article" date="2021" name="Syst. Appl. Microbiol.">
        <title>Phylogenetic classification of ten novel species belonging to the genus Bifidobacterium comprising B. phasiani sp. nov., B. pongonis sp. nov., B. saguinibicoloris sp. nov., B. colobi sp. nov., B. simiiventris sp. nov., B. santillanense sp. nov., B. miconis sp. nov., B. amazonense sp. nov., B. pluvialisilvae sp. nov., and B. miconisargentati sp. nov.</title>
        <authorList>
            <person name="Lugli G.A."/>
            <person name="Calvete-Torre I."/>
            <person name="Alessandri G."/>
            <person name="Milani C."/>
            <person name="Turroni F."/>
            <person name="Laiolo P."/>
            <person name="Ossiprandi M.C."/>
            <person name="Margolles A."/>
            <person name="Ruiz L."/>
            <person name="Ventura M."/>
        </authorList>
    </citation>
    <scope>NUCLEOTIDE SEQUENCE [LARGE SCALE GENOMIC DNA]</scope>
    <source>
        <strain evidence="1 2">MA1</strain>
    </source>
</reference>
<evidence type="ECO:0000313" key="1">
    <source>
        <dbReference type="EMBL" id="MCH9277051.1"/>
    </source>
</evidence>
<accession>A0ABS9VY65</accession>
<comment type="caution">
    <text evidence="1">The sequence shown here is derived from an EMBL/GenBank/DDBJ whole genome shotgun (WGS) entry which is preliminary data.</text>
</comment>